<dbReference type="PANTHER" id="PTHR12659">
    <property type="entry name" value="RHO-TYPE GTPASE ACTIVATING PROTEIN"/>
    <property type="match status" value="1"/>
</dbReference>
<dbReference type="InterPro" id="IPR002913">
    <property type="entry name" value="START_lipid-bd_dom"/>
</dbReference>
<dbReference type="SUPFAM" id="SSF55961">
    <property type="entry name" value="Bet v1-like"/>
    <property type="match status" value="1"/>
</dbReference>
<dbReference type="GO" id="GO:0008289">
    <property type="term" value="F:lipid binding"/>
    <property type="evidence" value="ECO:0007669"/>
    <property type="project" value="InterPro"/>
</dbReference>
<feature type="domain" description="START" evidence="5">
    <location>
        <begin position="815"/>
        <end position="1002"/>
    </location>
</feature>
<feature type="domain" description="Rho-GAP" evidence="4">
    <location>
        <begin position="545"/>
        <end position="754"/>
    </location>
</feature>
<accession>A0A7R8X893</accession>
<sequence>MANVESVKDHKFVRSFSERLAAVEGWSVRKAELFWNKLREKRLAEVEAAEACRWLRAAGFPQYAQMYEEVQFPLELKSAEKDHPFLDSDALEALYRRLEVLNRCAKMKIDYSAKPQEESDEEDGGRALSGNWKYERESHRWTHDPPLSLPLSPSQSQGQGHIQVIQGRRQESSPSSPRSLESMVSSDSSPRSIRGNHEGLPPSPTHHFQPPPFRRSSSERFKDSARALIRRMDSFTTRKRKQEYRNMRVISGPKVIDFEVMEERMRQLNCVDISPSDWLASHQSGSGIGELGAWPVNGVNQSGESSQAKGALRLARDSSPVLARKPVVYAKKSSSPQLLSSPQLVRGCQESQGPVKPVIRASSFNSGRDSQALRDKLALNFMKGSRSGHGTPMASPVEEDRQSIYDNIPIVILSRGSSPAKDMNGPQEDQSGSSEATLNSSCGSMPLSQSPSCEDIRNGASVVRWHSFQRGSLSSPFSLPPDTVSIQSLAVGQFLVLRKAALLRLTAILEKHSSSFHNSGFSWDWPKLIRKIRPPDYKDKSVFGVPLHVVMQQTGYALPPAILRALDFLRKASVDAVGIFRKPGVRSRIEKLKLLCEAEGEAINFDGQQPYDVADLVKQYFRDLPEPLLTNKLSETFLDIFQYVPEDLRGDATRCCLLLMPDENREALFTLLTFLDQVAYMSSSNQMTSGNLAVCLAPSLFRLGTSQRGGSPSPRRMPTKQPVIPGIPDHRDLCQQKAAHHCLAFLIKESHQIFSVPPSLLSQCEFSYMDLSQPVNLQSLGQDMKGNWESYMDACISGLLKEVKDGYAMSKYARWVNVSTGVNGVEVSYKKVGDDHPLRLWKVTTDITAPPEVIMERILRHRGLWDPHIFKWKNVAVLAHNADVFHYVSASMEPHPLRDFLVLRYWKKELGPKNSYAIVETSVEHYNALSLNGSVRGVVLASRFLIEPCGSGKTRVSHLSRIEIKGRSVEWYQKSYGHTVGLQLARLRDSFLLSVDGPESKV</sequence>
<feature type="compositionally biased region" description="Pro residues" evidence="3">
    <location>
        <begin position="201"/>
        <end position="213"/>
    </location>
</feature>
<evidence type="ECO:0000256" key="3">
    <source>
        <dbReference type="SAM" id="MobiDB-lite"/>
    </source>
</evidence>
<feature type="compositionally biased region" description="Polar residues" evidence="3">
    <location>
        <begin position="427"/>
        <end position="452"/>
    </location>
</feature>
<dbReference type="InterPro" id="IPR013761">
    <property type="entry name" value="SAM/pointed_sf"/>
</dbReference>
<reference evidence="6" key="1">
    <citation type="submission" date="2020-11" db="EMBL/GenBank/DDBJ databases">
        <authorList>
            <person name="Tran Van P."/>
        </authorList>
    </citation>
    <scope>NUCLEOTIDE SEQUENCE</scope>
</reference>
<evidence type="ECO:0000256" key="2">
    <source>
        <dbReference type="ARBA" id="ARBA00022553"/>
    </source>
</evidence>
<dbReference type="SUPFAM" id="SSF48350">
    <property type="entry name" value="GTPase activation domain, GAP"/>
    <property type="match status" value="1"/>
</dbReference>
<feature type="compositionally biased region" description="Low complexity" evidence="3">
    <location>
        <begin position="172"/>
        <end position="186"/>
    </location>
</feature>
<dbReference type="EMBL" id="LR900214">
    <property type="protein sequence ID" value="CAD7244722.1"/>
    <property type="molecule type" value="Genomic_DNA"/>
</dbReference>
<proteinExistence type="predicted"/>
<evidence type="ECO:0008006" key="8">
    <source>
        <dbReference type="Google" id="ProtNLM"/>
    </source>
</evidence>
<dbReference type="Proteomes" id="UP000677054">
    <property type="component" value="Unassembled WGS sequence"/>
</dbReference>
<keyword evidence="1" id="KW-0343">GTPase activation</keyword>
<dbReference type="SMART" id="SM00234">
    <property type="entry name" value="START"/>
    <property type="match status" value="1"/>
</dbReference>
<dbReference type="Gene3D" id="3.30.530.20">
    <property type="match status" value="1"/>
</dbReference>
<dbReference type="PROSITE" id="PS50238">
    <property type="entry name" value="RHOGAP"/>
    <property type="match status" value="1"/>
</dbReference>
<dbReference type="Pfam" id="PF01852">
    <property type="entry name" value="START"/>
    <property type="match status" value="1"/>
</dbReference>
<name>A0A7R8X893_9CRUS</name>
<feature type="region of interest" description="Disordered" evidence="3">
    <location>
        <begin position="416"/>
        <end position="453"/>
    </location>
</feature>
<evidence type="ECO:0000256" key="1">
    <source>
        <dbReference type="ARBA" id="ARBA00022468"/>
    </source>
</evidence>
<evidence type="ECO:0000313" key="6">
    <source>
        <dbReference type="EMBL" id="CAD7244722.1"/>
    </source>
</evidence>
<dbReference type="GO" id="GO:0030036">
    <property type="term" value="P:actin cytoskeleton organization"/>
    <property type="evidence" value="ECO:0007669"/>
    <property type="project" value="TreeGrafter"/>
</dbReference>
<dbReference type="GO" id="GO:0035023">
    <property type="term" value="P:regulation of Rho protein signal transduction"/>
    <property type="evidence" value="ECO:0007669"/>
    <property type="project" value="TreeGrafter"/>
</dbReference>
<dbReference type="InterPro" id="IPR023393">
    <property type="entry name" value="START-like_dom_sf"/>
</dbReference>
<feature type="region of interest" description="Disordered" evidence="3">
    <location>
        <begin position="137"/>
        <end position="222"/>
    </location>
</feature>
<dbReference type="Gene3D" id="1.10.555.10">
    <property type="entry name" value="Rho GTPase activation protein"/>
    <property type="match status" value="1"/>
</dbReference>
<evidence type="ECO:0000259" key="4">
    <source>
        <dbReference type="PROSITE" id="PS50238"/>
    </source>
</evidence>
<dbReference type="CDD" id="cd09538">
    <property type="entry name" value="SAM_DLC1_2-like"/>
    <property type="match status" value="1"/>
</dbReference>
<dbReference type="SUPFAM" id="SSF47769">
    <property type="entry name" value="SAM/Pointed domain"/>
    <property type="match status" value="1"/>
</dbReference>
<dbReference type="OrthoDB" id="10003330at2759"/>
<dbReference type="InterPro" id="IPR000198">
    <property type="entry name" value="RhoGAP_dom"/>
</dbReference>
<keyword evidence="7" id="KW-1185">Reference proteome</keyword>
<gene>
    <name evidence="6" type="ORF">DSTB1V02_LOCUS4609</name>
</gene>
<dbReference type="FunFam" id="3.30.530.20:FF:000009">
    <property type="entry name" value="StAR related lipid transfer domain containing 13"/>
    <property type="match status" value="1"/>
</dbReference>
<dbReference type="AlphaFoldDB" id="A0A7R8X893"/>
<evidence type="ECO:0000259" key="5">
    <source>
        <dbReference type="PROSITE" id="PS50848"/>
    </source>
</evidence>
<keyword evidence="2" id="KW-0597">Phosphoprotein</keyword>
<dbReference type="GO" id="GO:0007165">
    <property type="term" value="P:signal transduction"/>
    <property type="evidence" value="ECO:0007669"/>
    <property type="project" value="InterPro"/>
</dbReference>
<dbReference type="PANTHER" id="PTHR12659:SF7">
    <property type="entry name" value="CROSSVEINLESS C, ISOFORM C"/>
    <property type="match status" value="1"/>
</dbReference>
<protein>
    <recommendedName>
        <fullName evidence="8">Rho GTPase-activating protein 7</fullName>
    </recommendedName>
</protein>
<dbReference type="Pfam" id="PF00620">
    <property type="entry name" value="RhoGAP"/>
    <property type="match status" value="1"/>
</dbReference>
<dbReference type="EMBL" id="CAJPEV010000697">
    <property type="protein sequence ID" value="CAG0887698.1"/>
    <property type="molecule type" value="Genomic_DNA"/>
</dbReference>
<organism evidence="6">
    <name type="scientific">Darwinula stevensoni</name>
    <dbReference type="NCBI Taxonomy" id="69355"/>
    <lineage>
        <taxon>Eukaryota</taxon>
        <taxon>Metazoa</taxon>
        <taxon>Ecdysozoa</taxon>
        <taxon>Arthropoda</taxon>
        <taxon>Crustacea</taxon>
        <taxon>Oligostraca</taxon>
        <taxon>Ostracoda</taxon>
        <taxon>Podocopa</taxon>
        <taxon>Podocopida</taxon>
        <taxon>Darwinulocopina</taxon>
        <taxon>Darwinuloidea</taxon>
        <taxon>Darwinulidae</taxon>
        <taxon>Darwinula</taxon>
    </lineage>
</organism>
<dbReference type="InterPro" id="IPR008936">
    <property type="entry name" value="Rho_GTPase_activation_prot"/>
</dbReference>
<dbReference type="SMART" id="SM00324">
    <property type="entry name" value="RhoGAP"/>
    <property type="match status" value="1"/>
</dbReference>
<feature type="compositionally biased region" description="Low complexity" evidence="3">
    <location>
        <begin position="145"/>
        <end position="160"/>
    </location>
</feature>
<evidence type="ECO:0000313" key="7">
    <source>
        <dbReference type="Proteomes" id="UP000677054"/>
    </source>
</evidence>
<dbReference type="Gene3D" id="1.10.287.2070">
    <property type="match status" value="1"/>
</dbReference>
<dbReference type="PROSITE" id="PS50848">
    <property type="entry name" value="START"/>
    <property type="match status" value="1"/>
</dbReference>
<dbReference type="GO" id="GO:0005096">
    <property type="term" value="F:GTPase activator activity"/>
    <property type="evidence" value="ECO:0007669"/>
    <property type="project" value="UniProtKB-KW"/>
</dbReference>